<name>A0A8T3YLK5_9ARCH</name>
<reference evidence="1" key="1">
    <citation type="submission" date="2020-07" db="EMBL/GenBank/DDBJ databases">
        <title>Huge and variable diversity of episymbiotic CPR bacteria and DPANN archaea in groundwater ecosystems.</title>
        <authorList>
            <person name="He C.Y."/>
            <person name="Keren R."/>
            <person name="Whittaker M."/>
            <person name="Farag I.F."/>
            <person name="Doudna J."/>
            <person name="Cate J.H.D."/>
            <person name="Banfield J.F."/>
        </authorList>
    </citation>
    <scope>NUCLEOTIDE SEQUENCE</scope>
    <source>
        <strain evidence="1">NC_groundwater_1296_Ag_S-0.2um_52_80</strain>
    </source>
</reference>
<evidence type="ECO:0000313" key="1">
    <source>
        <dbReference type="EMBL" id="MBI4209948.1"/>
    </source>
</evidence>
<dbReference type="Proteomes" id="UP000732298">
    <property type="component" value="Unassembled WGS sequence"/>
</dbReference>
<dbReference type="EMBL" id="JACQPB010000004">
    <property type="protein sequence ID" value="MBI4209948.1"/>
    <property type="molecule type" value="Genomic_DNA"/>
</dbReference>
<gene>
    <name evidence="1" type="ORF">HY544_00380</name>
</gene>
<organism evidence="1 2">
    <name type="scientific">Candidatus Iainarchaeum sp</name>
    <dbReference type="NCBI Taxonomy" id="3101447"/>
    <lineage>
        <taxon>Archaea</taxon>
        <taxon>Candidatus Iainarchaeota</taxon>
        <taxon>Candidatus Iainarchaeia</taxon>
        <taxon>Candidatus Iainarchaeales</taxon>
        <taxon>Candidatus Iainarchaeaceae</taxon>
        <taxon>Candidatus Iainarchaeum</taxon>
    </lineage>
</organism>
<evidence type="ECO:0000313" key="2">
    <source>
        <dbReference type="Proteomes" id="UP000732298"/>
    </source>
</evidence>
<accession>A0A8T3YLK5</accession>
<protein>
    <submittedName>
        <fullName evidence="1">Uncharacterized protein</fullName>
    </submittedName>
</protein>
<comment type="caution">
    <text evidence="1">The sequence shown here is derived from an EMBL/GenBank/DDBJ whole genome shotgun (WGS) entry which is preliminary data.</text>
</comment>
<proteinExistence type="predicted"/>
<sequence>MRRNETRRNEIISTTDEEVKEEDIIGEEKFEISKDAFKFPVNCCSKKTILANKKLSINAIEFSYSVWQCSKCKKEYLDSEQAKRLEKFWMLEKVMENRSIRMERAMNFDGKTFFFRFPKEISKGWHKGDLVDINLINSENNMFFIEIKHQH</sequence>
<dbReference type="AlphaFoldDB" id="A0A8T3YLK5"/>